<feature type="domain" description="Lysidine-tRNA(Ile) synthetase C-terminal" evidence="9">
    <location>
        <begin position="354"/>
        <end position="419"/>
    </location>
</feature>
<protein>
    <recommendedName>
        <fullName evidence="8">tRNA(Ile)-lysidine synthase</fullName>
        <ecNumber evidence="8">6.3.4.19</ecNumber>
    </recommendedName>
    <alternativeName>
        <fullName evidence="8">tRNA(Ile)-2-lysyl-cytidine synthase</fullName>
    </alternativeName>
    <alternativeName>
        <fullName evidence="8">tRNA(Ile)-lysidine synthetase</fullName>
    </alternativeName>
</protein>
<comment type="subcellular location">
    <subcellularLocation>
        <location evidence="1 8">Cytoplasm</location>
    </subcellularLocation>
</comment>
<keyword evidence="3 8" id="KW-0436">Ligase</keyword>
<comment type="catalytic activity">
    <reaction evidence="7 8">
        <text>cytidine(34) in tRNA(Ile2) + L-lysine + ATP = lysidine(34) in tRNA(Ile2) + AMP + diphosphate + H(+)</text>
        <dbReference type="Rhea" id="RHEA:43744"/>
        <dbReference type="Rhea" id="RHEA-COMP:10625"/>
        <dbReference type="Rhea" id="RHEA-COMP:10670"/>
        <dbReference type="ChEBI" id="CHEBI:15378"/>
        <dbReference type="ChEBI" id="CHEBI:30616"/>
        <dbReference type="ChEBI" id="CHEBI:32551"/>
        <dbReference type="ChEBI" id="CHEBI:33019"/>
        <dbReference type="ChEBI" id="CHEBI:82748"/>
        <dbReference type="ChEBI" id="CHEBI:83665"/>
        <dbReference type="ChEBI" id="CHEBI:456215"/>
        <dbReference type="EC" id="6.3.4.19"/>
    </reaction>
</comment>
<evidence type="ECO:0000256" key="4">
    <source>
        <dbReference type="ARBA" id="ARBA00022694"/>
    </source>
</evidence>
<dbReference type="SMART" id="SM00977">
    <property type="entry name" value="TilS_C"/>
    <property type="match status" value="1"/>
</dbReference>
<dbReference type="CDD" id="cd01992">
    <property type="entry name" value="TilS_N"/>
    <property type="match status" value="1"/>
</dbReference>
<dbReference type="InterPro" id="IPR012795">
    <property type="entry name" value="tRNA_Ile_lys_synt_N"/>
</dbReference>
<evidence type="ECO:0000256" key="5">
    <source>
        <dbReference type="ARBA" id="ARBA00022741"/>
    </source>
</evidence>
<dbReference type="GO" id="GO:0032267">
    <property type="term" value="F:tRNA(Ile)-lysidine synthase activity"/>
    <property type="evidence" value="ECO:0007669"/>
    <property type="project" value="UniProtKB-EC"/>
</dbReference>
<proteinExistence type="inferred from homology"/>
<dbReference type="PANTHER" id="PTHR43033:SF1">
    <property type="entry name" value="TRNA(ILE)-LYSIDINE SYNTHASE-RELATED"/>
    <property type="match status" value="1"/>
</dbReference>
<evidence type="ECO:0000256" key="7">
    <source>
        <dbReference type="ARBA" id="ARBA00048539"/>
    </source>
</evidence>
<dbReference type="NCBIfam" id="TIGR02433">
    <property type="entry name" value="lysidine_TilS_C"/>
    <property type="match status" value="1"/>
</dbReference>
<dbReference type="PANTHER" id="PTHR43033">
    <property type="entry name" value="TRNA(ILE)-LYSIDINE SYNTHASE-RELATED"/>
    <property type="match status" value="1"/>
</dbReference>
<gene>
    <name evidence="8 10" type="primary">tilS</name>
    <name evidence="10" type="ORF">BU112_03840</name>
</gene>
<dbReference type="GO" id="GO:0005737">
    <property type="term" value="C:cytoplasm"/>
    <property type="evidence" value="ECO:0007669"/>
    <property type="project" value="UniProtKB-SubCell"/>
</dbReference>
<sequence length="431" mass="50458">MEVNTDGWSSDKHIVLAVSTGIDSMVLLHQLITNLQDTYAQLTCLHVNHNIRSIADEEELFLKQYCIDHNIALHVKHLDLSTIVEKGNSIENEARLERYRWFDLIMKDLNADVLLTAHHQDDQLETIFYRLMTGRSTRSSLGMSYLTTRGSYDLCKPLLTTTKIEIQNYQHAYDVPFYEDATNAENYYVRNDIRNRILPEIEQNKQLETKQLLKLKEWHDEQRVVIENEANAFVESDVEISSTQYRFSRKQFLQLRHSVKMTVLDKLFANILTRDPLTEKTYNEWFQIMGENIAQSTLYTTDKWIIYIAYDKFIIMANDDVKLSPAKIDQSGTYNFSHYSIDINNDLPTFEFPLLVRTRNDGDKFELNGMKGHKKVSRLLIDNKIEQQKRGQIPIIVNANNEIIAVGTLFLKRKYKDLICIRDMGEEKNER</sequence>
<dbReference type="Gene3D" id="3.40.50.620">
    <property type="entry name" value="HUPs"/>
    <property type="match status" value="1"/>
</dbReference>
<dbReference type="InterPro" id="IPR012796">
    <property type="entry name" value="Lysidine-tRNA-synth_C"/>
</dbReference>
<dbReference type="HAMAP" id="MF_01161">
    <property type="entry name" value="tRNA_Ile_lys_synt"/>
    <property type="match status" value="1"/>
</dbReference>
<dbReference type="InterPro" id="IPR012094">
    <property type="entry name" value="tRNA_Ile_lys_synt"/>
</dbReference>
<comment type="caution">
    <text evidence="8">Lacks conserved residue(s) required for the propagation of feature annotation.</text>
</comment>
<dbReference type="Pfam" id="PF01171">
    <property type="entry name" value="ATP_bind_3"/>
    <property type="match status" value="1"/>
</dbReference>
<evidence type="ECO:0000256" key="8">
    <source>
        <dbReference type="HAMAP-Rule" id="MF_01161"/>
    </source>
</evidence>
<organism evidence="10 11">
    <name type="scientific">Staphylococcus shinii</name>
    <dbReference type="NCBI Taxonomy" id="2912228"/>
    <lineage>
        <taxon>Bacteria</taxon>
        <taxon>Bacillati</taxon>
        <taxon>Bacillota</taxon>
        <taxon>Bacilli</taxon>
        <taxon>Bacillales</taxon>
        <taxon>Staphylococcaceae</taxon>
        <taxon>Staphylococcus</taxon>
    </lineage>
</organism>
<dbReference type="OrthoDB" id="9807403at2"/>
<comment type="function">
    <text evidence="8">Ligates lysine onto the cytidine present at position 34 of the AUA codon-specific tRNA(Ile) that contains the anticodon CAU, in an ATP-dependent manner. Cytidine is converted to lysidine, thus changing the amino acid specificity of the tRNA from methionine to isoleucine.</text>
</comment>
<dbReference type="Pfam" id="PF11734">
    <property type="entry name" value="TilS_C"/>
    <property type="match status" value="1"/>
</dbReference>
<dbReference type="EMBL" id="QXUF01000017">
    <property type="protein sequence ID" value="RIN02020.1"/>
    <property type="molecule type" value="Genomic_DNA"/>
</dbReference>
<dbReference type="NCBIfam" id="TIGR02432">
    <property type="entry name" value="lysidine_TilS_N"/>
    <property type="match status" value="1"/>
</dbReference>
<keyword evidence="4 8" id="KW-0819">tRNA processing</keyword>
<dbReference type="InterPro" id="IPR014729">
    <property type="entry name" value="Rossmann-like_a/b/a_fold"/>
</dbReference>
<reference evidence="10 11" key="1">
    <citation type="journal article" date="2016" name="Front. Microbiol.">
        <title>Comprehensive Phylogenetic Analysis of Bovine Non-aureus Staphylococci Species Based on Whole-Genome Sequencing.</title>
        <authorList>
            <person name="Naushad S."/>
            <person name="Barkema H.W."/>
            <person name="Luby C."/>
            <person name="Condas L.A."/>
            <person name="Nobrega D.B."/>
            <person name="Carson D.A."/>
            <person name="De Buck J."/>
        </authorList>
    </citation>
    <scope>NUCLEOTIDE SEQUENCE [LARGE SCALE GENOMIC DNA]</scope>
    <source>
        <strain evidence="10 11">SNUC 4554</strain>
    </source>
</reference>
<evidence type="ECO:0000256" key="6">
    <source>
        <dbReference type="ARBA" id="ARBA00022840"/>
    </source>
</evidence>
<dbReference type="RefSeq" id="WP_119585609.1">
    <property type="nucleotide sequence ID" value="NZ_JBOIMP010000011.1"/>
</dbReference>
<evidence type="ECO:0000256" key="2">
    <source>
        <dbReference type="ARBA" id="ARBA00022490"/>
    </source>
</evidence>
<keyword evidence="5" id="KW-0547">Nucleotide-binding</keyword>
<dbReference type="AlphaFoldDB" id="A0A418IHG1"/>
<keyword evidence="11" id="KW-1185">Reference proteome</keyword>
<evidence type="ECO:0000256" key="3">
    <source>
        <dbReference type="ARBA" id="ARBA00022598"/>
    </source>
</evidence>
<dbReference type="InterPro" id="IPR011063">
    <property type="entry name" value="TilS/TtcA_N"/>
</dbReference>
<dbReference type="GO" id="GO:0006400">
    <property type="term" value="P:tRNA modification"/>
    <property type="evidence" value="ECO:0007669"/>
    <property type="project" value="UniProtKB-UniRule"/>
</dbReference>
<comment type="caution">
    <text evidence="10">The sequence shown here is derived from an EMBL/GenBank/DDBJ whole genome shotgun (WGS) entry which is preliminary data.</text>
</comment>
<dbReference type="Proteomes" id="UP000286317">
    <property type="component" value="Unassembled WGS sequence"/>
</dbReference>
<comment type="similarity">
    <text evidence="8">Belongs to the tRNA(Ile)-lysidine synthase family.</text>
</comment>
<dbReference type="SUPFAM" id="SSF56037">
    <property type="entry name" value="PheT/TilS domain"/>
    <property type="match status" value="1"/>
</dbReference>
<dbReference type="GO" id="GO:0005524">
    <property type="term" value="F:ATP binding"/>
    <property type="evidence" value="ECO:0007669"/>
    <property type="project" value="UniProtKB-KW"/>
</dbReference>
<keyword evidence="2 8" id="KW-0963">Cytoplasm</keyword>
<evidence type="ECO:0000313" key="11">
    <source>
        <dbReference type="Proteomes" id="UP000286317"/>
    </source>
</evidence>
<dbReference type="SUPFAM" id="SSF52402">
    <property type="entry name" value="Adenine nucleotide alpha hydrolases-like"/>
    <property type="match status" value="1"/>
</dbReference>
<evidence type="ECO:0000259" key="9">
    <source>
        <dbReference type="SMART" id="SM00977"/>
    </source>
</evidence>
<keyword evidence="6" id="KW-0067">ATP-binding</keyword>
<dbReference type="EC" id="6.3.4.19" evidence="8"/>
<accession>A0A418IHG1</accession>
<name>A0A418IHG1_9STAP</name>
<evidence type="ECO:0000313" key="10">
    <source>
        <dbReference type="EMBL" id="RIN02020.1"/>
    </source>
</evidence>
<evidence type="ECO:0000256" key="1">
    <source>
        <dbReference type="ARBA" id="ARBA00004496"/>
    </source>
</evidence>